<proteinExistence type="predicted"/>
<keyword evidence="1" id="KW-0812">Transmembrane</keyword>
<reference evidence="2 3" key="1">
    <citation type="journal article" date="2011" name="J. Gen. Appl. Microbiol.">
        <title>Draft genome sequencing of the enigmatic basidiomycete Mixia osmundae.</title>
        <authorList>
            <person name="Nishida H."/>
            <person name="Nagatsuka Y."/>
            <person name="Sugiyama J."/>
        </authorList>
    </citation>
    <scope>NUCLEOTIDE SEQUENCE [LARGE SCALE GENOMIC DNA]</scope>
    <source>
        <strain evidence="3">CBS 9802 / IAM 14324 / JCM 22182 / KY 12970</strain>
    </source>
</reference>
<keyword evidence="1" id="KW-1133">Transmembrane helix</keyword>
<evidence type="ECO:0000313" key="2">
    <source>
        <dbReference type="EMBL" id="GAA94417.1"/>
    </source>
</evidence>
<protein>
    <submittedName>
        <fullName evidence="2">Uncharacterized protein</fullName>
    </submittedName>
</protein>
<dbReference type="RefSeq" id="XP_014565838.1">
    <property type="nucleotide sequence ID" value="XM_014710352.1"/>
</dbReference>
<dbReference type="EMBL" id="BABT02000034">
    <property type="protein sequence ID" value="GAA94417.1"/>
    <property type="molecule type" value="Genomic_DNA"/>
</dbReference>
<dbReference type="STRING" id="764103.G7DV07"/>
<dbReference type="HOGENOM" id="CLU_535372_0_0_1"/>
<dbReference type="OrthoDB" id="549336at2759"/>
<organism evidence="2 3">
    <name type="scientific">Mixia osmundae (strain CBS 9802 / IAM 14324 / JCM 22182 / KY 12970)</name>
    <dbReference type="NCBI Taxonomy" id="764103"/>
    <lineage>
        <taxon>Eukaryota</taxon>
        <taxon>Fungi</taxon>
        <taxon>Dikarya</taxon>
        <taxon>Basidiomycota</taxon>
        <taxon>Pucciniomycotina</taxon>
        <taxon>Mixiomycetes</taxon>
        <taxon>Mixiales</taxon>
        <taxon>Mixiaceae</taxon>
        <taxon>Mixia</taxon>
    </lineage>
</organism>
<dbReference type="Proteomes" id="UP000009131">
    <property type="component" value="Unassembled WGS sequence"/>
</dbReference>
<keyword evidence="3" id="KW-1185">Reference proteome</keyword>
<dbReference type="eggNOG" id="ENOG502RYIU">
    <property type="taxonomic scope" value="Eukaryota"/>
</dbReference>
<evidence type="ECO:0000313" key="3">
    <source>
        <dbReference type="Proteomes" id="UP000009131"/>
    </source>
</evidence>
<keyword evidence="1" id="KW-0472">Membrane</keyword>
<evidence type="ECO:0000256" key="1">
    <source>
        <dbReference type="SAM" id="Phobius"/>
    </source>
</evidence>
<feature type="transmembrane region" description="Helical" evidence="1">
    <location>
        <begin position="42"/>
        <end position="62"/>
    </location>
</feature>
<comment type="caution">
    <text evidence="2">The sequence shown here is derived from an EMBL/GenBank/DDBJ whole genome shotgun (WGS) entry which is preliminary data.</text>
</comment>
<dbReference type="AlphaFoldDB" id="G7DV07"/>
<gene>
    <name evidence="2" type="primary">Mo01069</name>
    <name evidence="2" type="ORF">E5Q_01069</name>
</gene>
<dbReference type="InParanoid" id="G7DV07"/>
<name>G7DV07_MIXOS</name>
<accession>G7DV07</accession>
<sequence>MLAGMEDERLLAEGSDDEYTGITPNVQLPDLLERKRRRRKGASVIAAAVVIAFASLFMHNAFGLSSASMGALSYNFHIAVEEVAGYHGEVVAATLYAAQALGSRVSLFRDFLGAELDAIVGAYYRGSNLPTRALIPMLGYGPWTSPVIDLSAQSIPGPPSVKHAELSAENNVTLGAYFSAHPINVLLLSSCSESIAFQVICTIHHADRFTWGDKFFGLEQRGALKILTLNKAAQTFAYDRSMSYASTAGKHGGLDLSFDSVLIRAFAPIFPVPGLPSRPMNVGLDSVVVQGGLSQAKRDYAGIFSDIQGFLQEDASRWGYRYDTATGMYEEDATVTQPFKIHLIGSGRLAVPSNISKIAIVQSGLNYIAFYRLINSAQLLLPAFNLEGYMTTMASSSIAAGVLAMTPVLADNRIMRAYSYLNERNTVIKPFDMSDMQAVKRLKFGESLVEGRPNAKLGQWREDYWQLDVPSAWADRNHAGYARTQADIDAATRDIHRQNRKHLTYTIFN</sequence>
<reference evidence="2 3" key="2">
    <citation type="journal article" date="2012" name="Open Biol.">
        <title>Characteristics of nucleosomes and linker DNA regions on the genome of the basidiomycete Mixia osmundae revealed by mono- and dinucleosome mapping.</title>
        <authorList>
            <person name="Nishida H."/>
            <person name="Kondo S."/>
            <person name="Matsumoto T."/>
            <person name="Suzuki Y."/>
            <person name="Yoshikawa H."/>
            <person name="Taylor T.D."/>
            <person name="Sugiyama J."/>
        </authorList>
    </citation>
    <scope>NUCLEOTIDE SEQUENCE [LARGE SCALE GENOMIC DNA]</scope>
    <source>
        <strain evidence="3">CBS 9802 / IAM 14324 / JCM 22182 / KY 12970</strain>
    </source>
</reference>